<evidence type="ECO:0000313" key="2">
    <source>
        <dbReference type="Proteomes" id="UP000886501"/>
    </source>
</evidence>
<protein>
    <submittedName>
        <fullName evidence="1">Kinase-like protein</fullName>
    </submittedName>
</protein>
<proteinExistence type="predicted"/>
<dbReference type="Proteomes" id="UP000886501">
    <property type="component" value="Unassembled WGS sequence"/>
</dbReference>
<sequence>MVHSLGGDDAQTFADVIDEALETFDFSPRTRKKYLKALYRTCGRNAILPKSLRIPLCYDRQGIALFQGGFADVWKGKHCGRDVAVKVIRAHSYKDLQRMVGRFCKEVVTWESLRHPNVLPLLGVTMNEYHFAMVSEWMENGNINEFVKANPDADRLGLLVDVARGLIYIHGQDMIHGDLKGANILIDQTRHARIADFGLLTVVSDSPNQLSSNSHTQGGTVRWMSPELVDPKRFGFEISRPTESSDCYALGMVIYEAISGHFPFHKHADLIVFLKVLDGNRPSREVGFVDGLWEMLELCWESQPSARPSIEDVLQCLERVSNSSNSLSPEVDKDTEDGDDWDSASDFSDTGLPPPNEGDSLSRAIPTSNP</sequence>
<gene>
    <name evidence="1" type="ORF">BDM02DRAFT_834997</name>
</gene>
<accession>A0ACB6Z5T5</accession>
<keyword evidence="2" id="KW-1185">Reference proteome</keyword>
<reference evidence="1" key="1">
    <citation type="submission" date="2019-10" db="EMBL/GenBank/DDBJ databases">
        <authorList>
            <consortium name="DOE Joint Genome Institute"/>
            <person name="Kuo A."/>
            <person name="Miyauchi S."/>
            <person name="Kiss E."/>
            <person name="Drula E."/>
            <person name="Kohler A."/>
            <person name="Sanchez-Garcia M."/>
            <person name="Andreopoulos B."/>
            <person name="Barry K.W."/>
            <person name="Bonito G."/>
            <person name="Buee M."/>
            <person name="Carver A."/>
            <person name="Chen C."/>
            <person name="Cichocki N."/>
            <person name="Clum A."/>
            <person name="Culley D."/>
            <person name="Crous P.W."/>
            <person name="Fauchery L."/>
            <person name="Girlanda M."/>
            <person name="Hayes R."/>
            <person name="Keri Z."/>
            <person name="Labutti K."/>
            <person name="Lipzen A."/>
            <person name="Lombard V."/>
            <person name="Magnuson J."/>
            <person name="Maillard F."/>
            <person name="Morin E."/>
            <person name="Murat C."/>
            <person name="Nolan M."/>
            <person name="Ohm R."/>
            <person name="Pangilinan J."/>
            <person name="Pereira M."/>
            <person name="Perotto S."/>
            <person name="Peter M."/>
            <person name="Riley R."/>
            <person name="Sitrit Y."/>
            <person name="Stielow B."/>
            <person name="Szollosi G."/>
            <person name="Zifcakova L."/>
            <person name="Stursova M."/>
            <person name="Spatafora J.W."/>
            <person name="Tedersoo L."/>
            <person name="Vaario L.-M."/>
            <person name="Yamada A."/>
            <person name="Yan M."/>
            <person name="Wang P."/>
            <person name="Xu J."/>
            <person name="Bruns T."/>
            <person name="Baldrian P."/>
            <person name="Vilgalys R."/>
            <person name="Henrissat B."/>
            <person name="Grigoriev I.V."/>
            <person name="Hibbett D."/>
            <person name="Nagy L.G."/>
            <person name="Martin F.M."/>
        </authorList>
    </citation>
    <scope>NUCLEOTIDE SEQUENCE</scope>
    <source>
        <strain evidence="1">P2</strain>
    </source>
</reference>
<dbReference type="EMBL" id="MU118115">
    <property type="protein sequence ID" value="KAF9644869.1"/>
    <property type="molecule type" value="Genomic_DNA"/>
</dbReference>
<reference evidence="1" key="2">
    <citation type="journal article" date="2020" name="Nat. Commun.">
        <title>Large-scale genome sequencing of mycorrhizal fungi provides insights into the early evolution of symbiotic traits.</title>
        <authorList>
            <person name="Miyauchi S."/>
            <person name="Kiss E."/>
            <person name="Kuo A."/>
            <person name="Drula E."/>
            <person name="Kohler A."/>
            <person name="Sanchez-Garcia M."/>
            <person name="Morin E."/>
            <person name="Andreopoulos B."/>
            <person name="Barry K.W."/>
            <person name="Bonito G."/>
            <person name="Buee M."/>
            <person name="Carver A."/>
            <person name="Chen C."/>
            <person name="Cichocki N."/>
            <person name="Clum A."/>
            <person name="Culley D."/>
            <person name="Crous P.W."/>
            <person name="Fauchery L."/>
            <person name="Girlanda M."/>
            <person name="Hayes R.D."/>
            <person name="Keri Z."/>
            <person name="LaButti K."/>
            <person name="Lipzen A."/>
            <person name="Lombard V."/>
            <person name="Magnuson J."/>
            <person name="Maillard F."/>
            <person name="Murat C."/>
            <person name="Nolan M."/>
            <person name="Ohm R.A."/>
            <person name="Pangilinan J."/>
            <person name="Pereira M.F."/>
            <person name="Perotto S."/>
            <person name="Peter M."/>
            <person name="Pfister S."/>
            <person name="Riley R."/>
            <person name="Sitrit Y."/>
            <person name="Stielow J.B."/>
            <person name="Szollosi G."/>
            <person name="Zifcakova L."/>
            <person name="Stursova M."/>
            <person name="Spatafora J.W."/>
            <person name="Tedersoo L."/>
            <person name="Vaario L.M."/>
            <person name="Yamada A."/>
            <person name="Yan M."/>
            <person name="Wang P."/>
            <person name="Xu J."/>
            <person name="Bruns T."/>
            <person name="Baldrian P."/>
            <person name="Vilgalys R."/>
            <person name="Dunand C."/>
            <person name="Henrissat B."/>
            <person name="Grigoriev I.V."/>
            <person name="Hibbett D."/>
            <person name="Nagy L.G."/>
            <person name="Martin F.M."/>
        </authorList>
    </citation>
    <scope>NUCLEOTIDE SEQUENCE</scope>
    <source>
        <strain evidence="1">P2</strain>
    </source>
</reference>
<organism evidence="1 2">
    <name type="scientific">Thelephora ganbajun</name>
    <name type="common">Ganba fungus</name>
    <dbReference type="NCBI Taxonomy" id="370292"/>
    <lineage>
        <taxon>Eukaryota</taxon>
        <taxon>Fungi</taxon>
        <taxon>Dikarya</taxon>
        <taxon>Basidiomycota</taxon>
        <taxon>Agaricomycotina</taxon>
        <taxon>Agaricomycetes</taxon>
        <taxon>Thelephorales</taxon>
        <taxon>Thelephoraceae</taxon>
        <taxon>Thelephora</taxon>
    </lineage>
</organism>
<comment type="caution">
    <text evidence="1">The sequence shown here is derived from an EMBL/GenBank/DDBJ whole genome shotgun (WGS) entry which is preliminary data.</text>
</comment>
<evidence type="ECO:0000313" key="1">
    <source>
        <dbReference type="EMBL" id="KAF9644869.1"/>
    </source>
</evidence>
<name>A0ACB6Z5T5_THEGA</name>